<dbReference type="InterPro" id="IPR013324">
    <property type="entry name" value="RNA_pol_sigma_r3/r4-like"/>
</dbReference>
<evidence type="ECO:0000313" key="6">
    <source>
        <dbReference type="EMBL" id="RBP70254.1"/>
    </source>
</evidence>
<evidence type="ECO:0000256" key="5">
    <source>
        <dbReference type="ARBA" id="ARBA00023163"/>
    </source>
</evidence>
<dbReference type="PANTHER" id="PTHR43133:SF8">
    <property type="entry name" value="RNA POLYMERASE SIGMA FACTOR HI_1459-RELATED"/>
    <property type="match status" value="1"/>
</dbReference>
<dbReference type="Proteomes" id="UP000253509">
    <property type="component" value="Unassembled WGS sequence"/>
</dbReference>
<keyword evidence="5" id="KW-0804">Transcription</keyword>
<accession>A0A366IIA9</accession>
<evidence type="ECO:0000313" key="7">
    <source>
        <dbReference type="Proteomes" id="UP000253509"/>
    </source>
</evidence>
<dbReference type="InterPro" id="IPR014284">
    <property type="entry name" value="RNA_pol_sigma-70_dom"/>
</dbReference>
<keyword evidence="4" id="KW-0238">DNA-binding</keyword>
<dbReference type="SUPFAM" id="SSF88946">
    <property type="entry name" value="Sigma2 domain of RNA polymerase sigma factors"/>
    <property type="match status" value="1"/>
</dbReference>
<keyword evidence="2" id="KW-0805">Transcription regulation</keyword>
<organism evidence="6 7">
    <name type="scientific">Brevibacterium celere</name>
    <dbReference type="NCBI Taxonomy" id="225845"/>
    <lineage>
        <taxon>Bacteria</taxon>
        <taxon>Bacillati</taxon>
        <taxon>Actinomycetota</taxon>
        <taxon>Actinomycetes</taxon>
        <taxon>Micrococcales</taxon>
        <taxon>Brevibacteriaceae</taxon>
        <taxon>Brevibacterium</taxon>
    </lineage>
</organism>
<dbReference type="GO" id="GO:0003677">
    <property type="term" value="F:DNA binding"/>
    <property type="evidence" value="ECO:0007669"/>
    <property type="project" value="UniProtKB-KW"/>
</dbReference>
<dbReference type="NCBIfam" id="TIGR02937">
    <property type="entry name" value="sigma70-ECF"/>
    <property type="match status" value="1"/>
</dbReference>
<protein>
    <submittedName>
        <fullName evidence="6">RNA polymerase sigma-70 factor (ECF subfamily)</fullName>
    </submittedName>
</protein>
<dbReference type="SUPFAM" id="SSF88659">
    <property type="entry name" value="Sigma3 and sigma4 domains of RNA polymerase sigma factors"/>
    <property type="match status" value="1"/>
</dbReference>
<keyword evidence="3" id="KW-0731">Sigma factor</keyword>
<dbReference type="InterPro" id="IPR036388">
    <property type="entry name" value="WH-like_DNA-bd_sf"/>
</dbReference>
<gene>
    <name evidence="6" type="ORF">DFO65_10925</name>
</gene>
<dbReference type="Gene3D" id="1.10.1740.10">
    <property type="match status" value="1"/>
</dbReference>
<evidence type="ECO:0000256" key="4">
    <source>
        <dbReference type="ARBA" id="ARBA00023125"/>
    </source>
</evidence>
<proteinExistence type="inferred from homology"/>
<comment type="caution">
    <text evidence="6">The sequence shown here is derived from an EMBL/GenBank/DDBJ whole genome shotgun (WGS) entry which is preliminary data.</text>
</comment>
<sequence length="217" mass="24047">MTIVDSMSTDLSGVVSDDDWYRRLGEPDPAGTAAQRTLLDLLLRATRTQVWRLRHQLPGAGAADLEDLAQQAADDALLAVMRKLDSFEGRSRFSTWVYKFGVLHAGVAVRRQAWRHREVLLFDDLPVVDHHPGPSEVAEGGDLVRAAREAMTSALTARQRQIMLALLVDQVPIDVLAERLGTTRNTLYKTVHDARVRLRAALQASGHLEPPTGRRSS</sequence>
<dbReference type="GO" id="GO:0016987">
    <property type="term" value="F:sigma factor activity"/>
    <property type="evidence" value="ECO:0007669"/>
    <property type="project" value="UniProtKB-KW"/>
</dbReference>
<evidence type="ECO:0000256" key="2">
    <source>
        <dbReference type="ARBA" id="ARBA00023015"/>
    </source>
</evidence>
<dbReference type="PANTHER" id="PTHR43133">
    <property type="entry name" value="RNA POLYMERASE ECF-TYPE SIGMA FACTO"/>
    <property type="match status" value="1"/>
</dbReference>
<reference evidence="6 7" key="1">
    <citation type="submission" date="2018-06" db="EMBL/GenBank/DDBJ databases">
        <title>Freshwater and sediment microbial communities from various areas in North America, analyzing microbe dynamics in response to fracking.</title>
        <authorList>
            <person name="Lamendella R."/>
        </authorList>
    </citation>
    <scope>NUCLEOTIDE SEQUENCE [LARGE SCALE GENOMIC DNA]</scope>
    <source>
        <strain evidence="6 7">3b_TX</strain>
    </source>
</reference>
<evidence type="ECO:0000256" key="1">
    <source>
        <dbReference type="ARBA" id="ARBA00010641"/>
    </source>
</evidence>
<dbReference type="InterPro" id="IPR013325">
    <property type="entry name" value="RNA_pol_sigma_r2"/>
</dbReference>
<keyword evidence="7" id="KW-1185">Reference proteome</keyword>
<dbReference type="Gene3D" id="1.10.10.10">
    <property type="entry name" value="Winged helix-like DNA-binding domain superfamily/Winged helix DNA-binding domain"/>
    <property type="match status" value="1"/>
</dbReference>
<dbReference type="InterPro" id="IPR039425">
    <property type="entry name" value="RNA_pol_sigma-70-like"/>
</dbReference>
<dbReference type="RefSeq" id="WP_113904929.1">
    <property type="nucleotide sequence ID" value="NZ_QNSB01000009.1"/>
</dbReference>
<dbReference type="GO" id="GO:0006352">
    <property type="term" value="P:DNA-templated transcription initiation"/>
    <property type="evidence" value="ECO:0007669"/>
    <property type="project" value="InterPro"/>
</dbReference>
<name>A0A366IIA9_9MICO</name>
<dbReference type="EMBL" id="QNSB01000009">
    <property type="protein sequence ID" value="RBP70254.1"/>
    <property type="molecule type" value="Genomic_DNA"/>
</dbReference>
<evidence type="ECO:0000256" key="3">
    <source>
        <dbReference type="ARBA" id="ARBA00023082"/>
    </source>
</evidence>
<comment type="similarity">
    <text evidence="1">Belongs to the sigma-70 factor family. ECF subfamily.</text>
</comment>
<dbReference type="AlphaFoldDB" id="A0A366IIA9"/>